<reference evidence="11" key="1">
    <citation type="submission" date="2006-05" db="EMBL/GenBank/DDBJ databases">
        <title>Cloning of a single strand specific Pac1 ribonuclease from Cuban strain of S. pombe for viroid control in transgenic plants.</title>
        <authorList>
            <person name="Rodriguez E.A."/>
            <person name="de la Riva G.A."/>
            <person name="Aguero G."/>
        </authorList>
    </citation>
    <scope>NUCLEOTIDE SEQUENCE</scope>
</reference>
<comment type="catalytic activity">
    <reaction evidence="1">
        <text>Endonucleolytic cleavage to 5'-phosphomonoester.</text>
        <dbReference type="EC" id="3.1.26.3"/>
    </reaction>
</comment>
<dbReference type="InterPro" id="IPR044449">
    <property type="entry name" value="Rnt1/Pac1_DSRM_fungi"/>
</dbReference>
<sequence>MGRFKRHHEGDSDSSSSASDSLSRGRRSLGHKRSSHIKNRQYYILEKKIRKLMFAMKALLEETKHSTKDDVNLVIPGSTWSHIEGVYEMLKSRHDRQNEPVIEEPSSHPKNQKNQENNEPTSEEFEEGEYPPPLPPLRSEKLKKHALMHISRAYEIYPNQSNPNELLDIHNERLEFLGDSFFNLFTTRIIFSKFPQMDEESLSKLRAKFVGNESADKFARLYGFDKTLVLSYSAEKDQLRKSQKVIADTFEAYLGALILDGQEETAFQWVSRLLQPKIANITVQRPIDKLAKSKLFHKYSTLGHIEYRWVDGAGGSAEGYVIACIFNGKEVARAWGANQKDAGSRAAMQALEVLAKDYSKFAR</sequence>
<dbReference type="PROSITE" id="PS50142">
    <property type="entry name" value="RNASE_3_2"/>
    <property type="match status" value="1"/>
</dbReference>
<evidence type="ECO:0000256" key="3">
    <source>
        <dbReference type="ARBA" id="ARBA00022722"/>
    </source>
</evidence>
<name>Q152U6_SCHPM</name>
<dbReference type="GO" id="GO:0034475">
    <property type="term" value="P:U4 snRNA 3'-end processing"/>
    <property type="evidence" value="ECO:0007669"/>
    <property type="project" value="UniProtKB-ARBA"/>
</dbReference>
<keyword evidence="6 7" id="KW-0694">RNA-binding</keyword>
<evidence type="ECO:0000256" key="1">
    <source>
        <dbReference type="ARBA" id="ARBA00000109"/>
    </source>
</evidence>
<feature type="region of interest" description="Disordered" evidence="8">
    <location>
        <begin position="92"/>
        <end position="137"/>
    </location>
</feature>
<dbReference type="SMART" id="SM00358">
    <property type="entry name" value="DSRM"/>
    <property type="match status" value="1"/>
</dbReference>
<evidence type="ECO:0000256" key="8">
    <source>
        <dbReference type="SAM" id="MobiDB-lite"/>
    </source>
</evidence>
<dbReference type="GO" id="GO:0034963">
    <property type="term" value="P:box C/D sno(s)RNA processing"/>
    <property type="evidence" value="ECO:0007669"/>
    <property type="project" value="UniProtKB-ARBA"/>
</dbReference>
<dbReference type="HOGENOM" id="CLU_062290_0_0_1"/>
<evidence type="ECO:0000259" key="10">
    <source>
        <dbReference type="PROSITE" id="PS50142"/>
    </source>
</evidence>
<dbReference type="PANTHER" id="PTHR11207">
    <property type="entry name" value="RIBONUCLEASE III"/>
    <property type="match status" value="1"/>
</dbReference>
<dbReference type="GO" id="GO:0006364">
    <property type="term" value="P:rRNA processing"/>
    <property type="evidence" value="ECO:0007669"/>
    <property type="project" value="InterPro"/>
</dbReference>
<dbReference type="CDD" id="cd00593">
    <property type="entry name" value="RIBOc"/>
    <property type="match status" value="1"/>
</dbReference>
<dbReference type="PANTHER" id="PTHR11207:SF0">
    <property type="entry name" value="RIBONUCLEASE 3"/>
    <property type="match status" value="1"/>
</dbReference>
<dbReference type="Pfam" id="PF00636">
    <property type="entry name" value="Ribonuclease_3"/>
    <property type="match status" value="1"/>
</dbReference>
<dbReference type="InterPro" id="IPR000999">
    <property type="entry name" value="RNase_III_dom"/>
</dbReference>
<evidence type="ECO:0000256" key="4">
    <source>
        <dbReference type="ARBA" id="ARBA00022759"/>
    </source>
</evidence>
<dbReference type="PROSITE" id="PS50137">
    <property type="entry name" value="DS_RBD"/>
    <property type="match status" value="1"/>
</dbReference>
<feature type="region of interest" description="Disordered" evidence="8">
    <location>
        <begin position="1"/>
        <end position="35"/>
    </location>
</feature>
<feature type="domain" description="DRBM" evidence="9">
    <location>
        <begin position="285"/>
        <end position="356"/>
    </location>
</feature>
<protein>
    <recommendedName>
        <fullName evidence="2">ribonuclease III</fullName>
        <ecNumber evidence="2">3.1.26.3</ecNumber>
    </recommendedName>
</protein>
<dbReference type="Pfam" id="PF00035">
    <property type="entry name" value="dsrm"/>
    <property type="match status" value="1"/>
</dbReference>
<evidence type="ECO:0000256" key="2">
    <source>
        <dbReference type="ARBA" id="ARBA00012177"/>
    </source>
</evidence>
<dbReference type="CDD" id="cd19876">
    <property type="entry name" value="DSRM_RNT1p-like"/>
    <property type="match status" value="1"/>
</dbReference>
<evidence type="ECO:0000313" key="11">
    <source>
        <dbReference type="EMBL" id="ABG33778.1"/>
    </source>
</evidence>
<dbReference type="PROSITE" id="PS00517">
    <property type="entry name" value="RNASE_3_1"/>
    <property type="match status" value="1"/>
</dbReference>
<evidence type="ECO:0000259" key="9">
    <source>
        <dbReference type="PROSITE" id="PS50137"/>
    </source>
</evidence>
<dbReference type="GO" id="GO:0003725">
    <property type="term" value="F:double-stranded RNA binding"/>
    <property type="evidence" value="ECO:0007669"/>
    <property type="project" value="InterPro"/>
</dbReference>
<dbReference type="InterPro" id="IPR014720">
    <property type="entry name" value="dsRBD_dom"/>
</dbReference>
<dbReference type="AlphaFoldDB" id="Q152U6"/>
<dbReference type="InterPro" id="IPR036389">
    <property type="entry name" value="RNase_III_sf"/>
</dbReference>
<dbReference type="GO" id="GO:0005654">
    <property type="term" value="C:nucleoplasm"/>
    <property type="evidence" value="ECO:0007669"/>
    <property type="project" value="TreeGrafter"/>
</dbReference>
<dbReference type="EC" id="3.1.26.3" evidence="2"/>
<dbReference type="SUPFAM" id="SSF69065">
    <property type="entry name" value="RNase III domain-like"/>
    <property type="match status" value="1"/>
</dbReference>
<accession>Q152U6</accession>
<feature type="compositionally biased region" description="Low complexity" evidence="8">
    <location>
        <begin position="13"/>
        <end position="22"/>
    </location>
</feature>
<keyword evidence="4" id="KW-0255">Endonuclease</keyword>
<feature type="compositionally biased region" description="Basic residues" evidence="8">
    <location>
        <begin position="24"/>
        <end position="35"/>
    </location>
</feature>
<evidence type="ECO:0000256" key="6">
    <source>
        <dbReference type="ARBA" id="ARBA00022884"/>
    </source>
</evidence>
<dbReference type="GO" id="GO:0030847">
    <property type="term" value="P:termination of RNA polymerase II transcription, exosome-dependent"/>
    <property type="evidence" value="ECO:0007669"/>
    <property type="project" value="UniProtKB-ARBA"/>
</dbReference>
<feature type="compositionally biased region" description="Polar residues" evidence="8">
    <location>
        <begin position="108"/>
        <end position="118"/>
    </location>
</feature>
<keyword evidence="3" id="KW-0540">Nuclease</keyword>
<dbReference type="Gene3D" id="1.10.1520.10">
    <property type="entry name" value="Ribonuclease III domain"/>
    <property type="match status" value="1"/>
</dbReference>
<dbReference type="SMART" id="SM00535">
    <property type="entry name" value="RIBOc"/>
    <property type="match status" value="1"/>
</dbReference>
<feature type="domain" description="RNase III" evidence="10">
    <location>
        <begin position="139"/>
        <end position="262"/>
    </location>
</feature>
<dbReference type="FunFam" id="1.10.1520.10:FF:000001">
    <property type="entry name" value="Ribonuclease 3"/>
    <property type="match status" value="1"/>
</dbReference>
<dbReference type="Gene3D" id="3.30.160.20">
    <property type="match status" value="1"/>
</dbReference>
<organism evidence="11">
    <name type="scientific">Schizosaccharomyces pombe</name>
    <name type="common">Fission yeast</name>
    <dbReference type="NCBI Taxonomy" id="4896"/>
    <lineage>
        <taxon>Eukaryota</taxon>
        <taxon>Fungi</taxon>
        <taxon>Dikarya</taxon>
        <taxon>Ascomycota</taxon>
        <taxon>Taphrinomycotina</taxon>
        <taxon>Schizosaccharomycetes</taxon>
        <taxon>Schizosaccharomycetales</taxon>
        <taxon>Schizosaccharomycetaceae</taxon>
        <taxon>Schizosaccharomyces</taxon>
    </lineage>
</organism>
<evidence type="ECO:0000256" key="7">
    <source>
        <dbReference type="PROSITE-ProRule" id="PRU00266"/>
    </source>
</evidence>
<evidence type="ECO:0000256" key="5">
    <source>
        <dbReference type="ARBA" id="ARBA00022801"/>
    </source>
</evidence>
<dbReference type="EMBL" id="DQ647826">
    <property type="protein sequence ID" value="ABG33778.1"/>
    <property type="molecule type" value="Genomic_DNA"/>
</dbReference>
<dbReference type="VEuPathDB" id="FungiDB:SPBC119.11c"/>
<proteinExistence type="predicted"/>
<keyword evidence="5" id="KW-0378">Hydrolase</keyword>
<dbReference type="SUPFAM" id="SSF54768">
    <property type="entry name" value="dsRNA-binding domain-like"/>
    <property type="match status" value="1"/>
</dbReference>
<dbReference type="GO" id="GO:0004525">
    <property type="term" value="F:ribonuclease III activity"/>
    <property type="evidence" value="ECO:0007669"/>
    <property type="project" value="UniProtKB-EC"/>
</dbReference>